<comment type="caution">
    <text evidence="3">The sequence shown here is derived from an EMBL/GenBank/DDBJ whole genome shotgun (WGS) entry which is preliminary data.</text>
</comment>
<feature type="transmembrane region" description="Helical" evidence="2">
    <location>
        <begin position="224"/>
        <end position="243"/>
    </location>
</feature>
<feature type="transmembrane region" description="Helical" evidence="2">
    <location>
        <begin position="272"/>
        <end position="293"/>
    </location>
</feature>
<keyword evidence="2" id="KW-1133">Transmembrane helix</keyword>
<organism evidence="3 4">
    <name type="scientific">Lithospermum erythrorhizon</name>
    <name type="common">Purple gromwell</name>
    <name type="synonym">Lithospermum officinale var. erythrorhizon</name>
    <dbReference type="NCBI Taxonomy" id="34254"/>
    <lineage>
        <taxon>Eukaryota</taxon>
        <taxon>Viridiplantae</taxon>
        <taxon>Streptophyta</taxon>
        <taxon>Embryophyta</taxon>
        <taxon>Tracheophyta</taxon>
        <taxon>Spermatophyta</taxon>
        <taxon>Magnoliopsida</taxon>
        <taxon>eudicotyledons</taxon>
        <taxon>Gunneridae</taxon>
        <taxon>Pentapetalae</taxon>
        <taxon>asterids</taxon>
        <taxon>lamiids</taxon>
        <taxon>Boraginales</taxon>
        <taxon>Boraginaceae</taxon>
        <taxon>Boraginoideae</taxon>
        <taxon>Lithospermeae</taxon>
        <taxon>Lithospermum</taxon>
    </lineage>
</organism>
<accession>A0AAV3NTM2</accession>
<dbReference type="AlphaFoldDB" id="A0AAV3NTM2"/>
<feature type="transmembrane region" description="Helical" evidence="2">
    <location>
        <begin position="190"/>
        <end position="212"/>
    </location>
</feature>
<dbReference type="SUPFAM" id="SSF103473">
    <property type="entry name" value="MFS general substrate transporter"/>
    <property type="match status" value="2"/>
</dbReference>
<gene>
    <name evidence="3" type="ORF">LIER_02534</name>
</gene>
<feature type="transmembrane region" description="Helical" evidence="2">
    <location>
        <begin position="62"/>
        <end position="86"/>
    </location>
</feature>
<feature type="transmembrane region" description="Helical" evidence="2">
    <location>
        <begin position="16"/>
        <end position="33"/>
    </location>
</feature>
<feature type="transmembrane region" description="Helical" evidence="2">
    <location>
        <begin position="305"/>
        <end position="327"/>
    </location>
</feature>
<keyword evidence="2" id="KW-0472">Membrane</keyword>
<dbReference type="Gene3D" id="1.20.1250.20">
    <property type="entry name" value="MFS general substrate transporter like domains"/>
    <property type="match status" value="1"/>
</dbReference>
<comment type="similarity">
    <text evidence="1">Belongs to the major facilitator superfamily. Phosphate:H(+) symporter (TC 2.A.1.9) family.</text>
</comment>
<dbReference type="GO" id="GO:0016020">
    <property type="term" value="C:membrane"/>
    <property type="evidence" value="ECO:0007669"/>
    <property type="project" value="InterPro"/>
</dbReference>
<feature type="transmembrane region" description="Helical" evidence="2">
    <location>
        <begin position="427"/>
        <end position="445"/>
    </location>
</feature>
<dbReference type="Pfam" id="PF05631">
    <property type="entry name" value="MFS_5"/>
    <property type="match status" value="1"/>
</dbReference>
<keyword evidence="2" id="KW-0812">Transmembrane</keyword>
<feature type="transmembrane region" description="Helical" evidence="2">
    <location>
        <begin position="394"/>
        <end position="415"/>
    </location>
</feature>
<feature type="transmembrane region" description="Helical" evidence="2">
    <location>
        <begin position="362"/>
        <end position="382"/>
    </location>
</feature>
<keyword evidence="4" id="KW-1185">Reference proteome</keyword>
<name>A0AAV3NTM2_LITER</name>
<dbReference type="InterPro" id="IPR008509">
    <property type="entry name" value="MOT2/MFSD5"/>
</dbReference>
<dbReference type="Proteomes" id="UP001454036">
    <property type="component" value="Unassembled WGS sequence"/>
</dbReference>
<protein>
    <submittedName>
        <fullName evidence="3">Transporter</fullName>
    </submittedName>
</protein>
<dbReference type="EMBL" id="BAABME010000280">
    <property type="protein sequence ID" value="GAA0141380.1"/>
    <property type="molecule type" value="Genomic_DNA"/>
</dbReference>
<dbReference type="PANTHER" id="PTHR23516">
    <property type="entry name" value="SAM (S-ADENOSYL METHIONINE) TRANSPORTER"/>
    <property type="match status" value="1"/>
</dbReference>
<evidence type="ECO:0000256" key="1">
    <source>
        <dbReference type="ARBA" id="ARBA00044504"/>
    </source>
</evidence>
<feature type="transmembrane region" description="Helical" evidence="2">
    <location>
        <begin position="146"/>
        <end position="170"/>
    </location>
</feature>
<evidence type="ECO:0000313" key="4">
    <source>
        <dbReference type="Proteomes" id="UP001454036"/>
    </source>
</evidence>
<dbReference type="GO" id="GO:0015098">
    <property type="term" value="F:molybdate ion transmembrane transporter activity"/>
    <property type="evidence" value="ECO:0007669"/>
    <property type="project" value="InterPro"/>
</dbReference>
<sequence>MGVVIESDVWEPNKSLNVFLFVACFLSIYFSPFSSSNSRTNISTVFDHSLPSSLLRFQRSFLLLYSLSSVLEGLWVVFGEFELAYYGVSRELMVSILLVGYGVSLLVSSFLGVVSDLIGPKRVCLLFYVLHLLVSIWKRFVANPSLWFASVALSIASSIYSFSFETWVVVEHDKVMNFNSMQLGQKQDMLNDMFWLMTFFESVSFVGSQILGNWFIGSNVEKNIASPSTAALAIAIICIIFVTRGHKEPTRTSSLDDYKQLFSTYILHDKRIWLLSWIQTCIHFSTVAFWILWAPLVVADGREVVLGLIYPCFLGARMLGSTAYPWVFSGPISFRADECLGYIFLIMGVLLSIIAYDYQEINILVTLFCLFHVCMGLVLPSVARLRTLCVPNGLRGGMMSLSLTPGNAAILILFVQRSYNRLENSTIIAMAALAMFSAAVCMYMLRQMGKQRENLHTL</sequence>
<feature type="transmembrane region" description="Helical" evidence="2">
    <location>
        <begin position="339"/>
        <end position="356"/>
    </location>
</feature>
<feature type="transmembrane region" description="Helical" evidence="2">
    <location>
        <begin position="92"/>
        <end position="111"/>
    </location>
</feature>
<reference evidence="3 4" key="1">
    <citation type="submission" date="2024-01" db="EMBL/GenBank/DDBJ databases">
        <title>The complete chloroplast genome sequence of Lithospermum erythrorhizon: insights into the phylogenetic relationship among Boraginaceae species and the maternal lineages of purple gromwells.</title>
        <authorList>
            <person name="Okada T."/>
            <person name="Watanabe K."/>
        </authorList>
    </citation>
    <scope>NUCLEOTIDE SEQUENCE [LARGE SCALE GENOMIC DNA]</scope>
</reference>
<proteinExistence type="inferred from homology"/>
<dbReference type="PANTHER" id="PTHR23516:SF2">
    <property type="entry name" value="MOLYBDATE-ANION TRANSPORTER"/>
    <property type="match status" value="1"/>
</dbReference>
<evidence type="ECO:0000313" key="3">
    <source>
        <dbReference type="EMBL" id="GAA0141380.1"/>
    </source>
</evidence>
<dbReference type="InterPro" id="IPR036259">
    <property type="entry name" value="MFS_trans_sf"/>
</dbReference>
<evidence type="ECO:0000256" key="2">
    <source>
        <dbReference type="SAM" id="Phobius"/>
    </source>
</evidence>